<evidence type="ECO:0000256" key="7">
    <source>
        <dbReference type="ARBA" id="ARBA00023235"/>
    </source>
</evidence>
<dbReference type="GO" id="GO:0045436">
    <property type="term" value="F:lycopene beta cyclase activity"/>
    <property type="evidence" value="ECO:0007669"/>
    <property type="project" value="UniProtKB-ARBA"/>
</dbReference>
<dbReference type="InterPro" id="IPR017825">
    <property type="entry name" value="Lycopene_cyclase_dom"/>
</dbReference>
<feature type="transmembrane region" description="Helical" evidence="8">
    <location>
        <begin position="34"/>
        <end position="59"/>
    </location>
</feature>
<dbReference type="GO" id="GO:0016020">
    <property type="term" value="C:membrane"/>
    <property type="evidence" value="ECO:0007669"/>
    <property type="project" value="UniProtKB-SubCell"/>
</dbReference>
<dbReference type="GO" id="GO:0016872">
    <property type="term" value="F:intramolecular lyase activity"/>
    <property type="evidence" value="ECO:0007669"/>
    <property type="project" value="InterPro"/>
</dbReference>
<comment type="pathway">
    <text evidence="2">Carotenoid biosynthesis.</text>
</comment>
<feature type="transmembrane region" description="Helical" evidence="8">
    <location>
        <begin position="79"/>
        <end position="96"/>
    </location>
</feature>
<name>A0A846Y257_9NOCA</name>
<evidence type="ECO:0000313" key="11">
    <source>
        <dbReference type="Proteomes" id="UP000565711"/>
    </source>
</evidence>
<feature type="transmembrane region" description="Helical" evidence="8">
    <location>
        <begin position="6"/>
        <end position="27"/>
    </location>
</feature>
<keyword evidence="11" id="KW-1185">Reference proteome</keyword>
<evidence type="ECO:0000256" key="1">
    <source>
        <dbReference type="ARBA" id="ARBA00004141"/>
    </source>
</evidence>
<protein>
    <submittedName>
        <fullName evidence="10">Lycopene cyclase domain-containing protein</fullName>
    </submittedName>
</protein>
<evidence type="ECO:0000256" key="2">
    <source>
        <dbReference type="ARBA" id="ARBA00004829"/>
    </source>
</evidence>
<keyword evidence="7" id="KW-0413">Isomerase</keyword>
<proteinExistence type="predicted"/>
<keyword evidence="5 8" id="KW-1133">Transmembrane helix</keyword>
<evidence type="ECO:0000256" key="6">
    <source>
        <dbReference type="ARBA" id="ARBA00023136"/>
    </source>
</evidence>
<dbReference type="AlphaFoldDB" id="A0A846Y257"/>
<dbReference type="EMBL" id="JAAXOP010000010">
    <property type="protein sequence ID" value="NKY52265.1"/>
    <property type="molecule type" value="Genomic_DNA"/>
</dbReference>
<dbReference type="GO" id="GO:0016117">
    <property type="term" value="P:carotenoid biosynthetic process"/>
    <property type="evidence" value="ECO:0007669"/>
    <property type="project" value="UniProtKB-KW"/>
</dbReference>
<comment type="subcellular location">
    <subcellularLocation>
        <location evidence="1">Membrane</location>
        <topology evidence="1">Multi-pass membrane protein</topology>
    </subcellularLocation>
</comment>
<keyword evidence="3 8" id="KW-0812">Transmembrane</keyword>
<dbReference type="RefSeq" id="WP_067876243.1">
    <property type="nucleotide sequence ID" value="NZ_JAAXOP010000010.1"/>
</dbReference>
<reference evidence="10 11" key="1">
    <citation type="submission" date="2020-04" db="EMBL/GenBank/DDBJ databases">
        <title>MicrobeNet Type strains.</title>
        <authorList>
            <person name="Nicholson A.C."/>
        </authorList>
    </citation>
    <scope>NUCLEOTIDE SEQUENCE [LARGE SCALE GENOMIC DNA]</scope>
    <source>
        <strain evidence="10 11">JCM 12354</strain>
    </source>
</reference>
<evidence type="ECO:0000256" key="5">
    <source>
        <dbReference type="ARBA" id="ARBA00022989"/>
    </source>
</evidence>
<sequence>MTQWHYLFVLLACSAVTAPLEFVGAGVYRRPRLLVAAVVPVAMVFIAWDLLSIAGGVWSFDSRYVIGWTLPGAIPVEEVLFFLVIPICGLLTFVAVERLLEHEPRRQPTVSGRR</sequence>
<comment type="caution">
    <text evidence="10">The sequence shown here is derived from an EMBL/GenBank/DDBJ whole genome shotgun (WGS) entry which is preliminary data.</text>
</comment>
<gene>
    <name evidence="10" type="ORF">HGA08_18800</name>
</gene>
<feature type="domain" description="Lycopene cyclase" evidence="9">
    <location>
        <begin position="7"/>
        <end position="93"/>
    </location>
</feature>
<dbReference type="NCBIfam" id="TIGR03462">
    <property type="entry name" value="CarR_dom_SF"/>
    <property type="match status" value="1"/>
</dbReference>
<evidence type="ECO:0000256" key="4">
    <source>
        <dbReference type="ARBA" id="ARBA00022746"/>
    </source>
</evidence>
<dbReference type="Proteomes" id="UP000565711">
    <property type="component" value="Unassembled WGS sequence"/>
</dbReference>
<keyword evidence="6 8" id="KW-0472">Membrane</keyword>
<evidence type="ECO:0000256" key="8">
    <source>
        <dbReference type="SAM" id="Phobius"/>
    </source>
</evidence>
<organism evidence="10 11">
    <name type="scientific">Nocardia vermiculata</name>
    <dbReference type="NCBI Taxonomy" id="257274"/>
    <lineage>
        <taxon>Bacteria</taxon>
        <taxon>Bacillati</taxon>
        <taxon>Actinomycetota</taxon>
        <taxon>Actinomycetes</taxon>
        <taxon>Mycobacteriales</taxon>
        <taxon>Nocardiaceae</taxon>
        <taxon>Nocardia</taxon>
    </lineage>
</organism>
<keyword evidence="4" id="KW-0125">Carotenoid biosynthesis</keyword>
<evidence type="ECO:0000256" key="3">
    <source>
        <dbReference type="ARBA" id="ARBA00022692"/>
    </source>
</evidence>
<evidence type="ECO:0000313" key="10">
    <source>
        <dbReference type="EMBL" id="NKY52265.1"/>
    </source>
</evidence>
<accession>A0A846Y257</accession>
<evidence type="ECO:0000259" key="9">
    <source>
        <dbReference type="Pfam" id="PF18916"/>
    </source>
</evidence>
<dbReference type="Pfam" id="PF18916">
    <property type="entry name" value="Lycopene_cyc"/>
    <property type="match status" value="1"/>
</dbReference>